<dbReference type="PANTHER" id="PTHR42695">
    <property type="entry name" value="GLUTAMINE AMIDOTRANSFERASE YLR126C-RELATED"/>
    <property type="match status" value="1"/>
</dbReference>
<dbReference type="Pfam" id="PF00117">
    <property type="entry name" value="GATase"/>
    <property type="match status" value="1"/>
</dbReference>
<evidence type="ECO:0000313" key="2">
    <source>
        <dbReference type="EMBL" id="KAG2171363.1"/>
    </source>
</evidence>
<accession>A0A8H7PCL2</accession>
<dbReference type="GO" id="GO:0005634">
    <property type="term" value="C:nucleus"/>
    <property type="evidence" value="ECO:0007669"/>
    <property type="project" value="TreeGrafter"/>
</dbReference>
<dbReference type="Proteomes" id="UP000654370">
    <property type="component" value="Unassembled WGS sequence"/>
</dbReference>
<comment type="caution">
    <text evidence="2">The sequence shown here is derived from an EMBL/GenBank/DDBJ whole genome shotgun (WGS) entry which is preliminary data.</text>
</comment>
<keyword evidence="3" id="KW-1185">Reference proteome</keyword>
<reference evidence="2" key="1">
    <citation type="submission" date="2020-12" db="EMBL/GenBank/DDBJ databases">
        <title>Metabolic potential, ecology and presence of endohyphal bacteria is reflected in genomic diversity of Mucoromycotina.</title>
        <authorList>
            <person name="Muszewska A."/>
            <person name="Okrasinska A."/>
            <person name="Steczkiewicz K."/>
            <person name="Drgas O."/>
            <person name="Orlowska M."/>
            <person name="Perlinska-Lenart U."/>
            <person name="Aleksandrzak-Piekarczyk T."/>
            <person name="Szatraj K."/>
            <person name="Zielenkiewicz U."/>
            <person name="Pilsyk S."/>
            <person name="Malc E."/>
            <person name="Mieczkowski P."/>
            <person name="Kruszewska J.S."/>
            <person name="Biernat P."/>
            <person name="Pawlowska J."/>
        </authorList>
    </citation>
    <scope>NUCLEOTIDE SEQUENCE</scope>
    <source>
        <strain evidence="2">WA0000067209</strain>
    </source>
</reference>
<dbReference type="SUPFAM" id="SSF52317">
    <property type="entry name" value="Class I glutamine amidotransferase-like"/>
    <property type="match status" value="1"/>
</dbReference>
<dbReference type="InterPro" id="IPR029062">
    <property type="entry name" value="Class_I_gatase-like"/>
</dbReference>
<dbReference type="PANTHER" id="PTHR42695:SF5">
    <property type="entry name" value="GLUTAMINE AMIDOTRANSFERASE YLR126C-RELATED"/>
    <property type="match status" value="1"/>
</dbReference>
<dbReference type="AlphaFoldDB" id="A0A8H7PCL2"/>
<dbReference type="OrthoDB" id="92161at2759"/>
<sequence>MTTKLNLALLLCDTPAPQVVQNFGAYNKLFPEIFDKACPDNVEISWQSFDVVHRQEYPSFEDIQAKKYDGIVITGSVRSAYEQEEWILKLIEYVKDIRSKAPETRIVGVCFGHQIVAMACGGTCVSNPKGWEFGYTATKLTTEGQRYLNTDKAYMAIQEVHKDHVPDVPEGFICLASTAPHTPVQLMVSKDNRVISVQGHPEFPPELVGILLNVRLGKGILDNDFVQEAMTKLFTDPLDNVWLVEHFIQFLLGKTPNPQDM</sequence>
<evidence type="ECO:0000259" key="1">
    <source>
        <dbReference type="Pfam" id="PF00117"/>
    </source>
</evidence>
<organism evidence="2 3">
    <name type="scientific">Mortierella isabellina</name>
    <name type="common">Filamentous fungus</name>
    <name type="synonym">Umbelopsis isabellina</name>
    <dbReference type="NCBI Taxonomy" id="91625"/>
    <lineage>
        <taxon>Eukaryota</taxon>
        <taxon>Fungi</taxon>
        <taxon>Fungi incertae sedis</taxon>
        <taxon>Mucoromycota</taxon>
        <taxon>Mucoromycotina</taxon>
        <taxon>Umbelopsidomycetes</taxon>
        <taxon>Umbelopsidales</taxon>
        <taxon>Umbelopsidaceae</taxon>
        <taxon>Umbelopsis</taxon>
    </lineage>
</organism>
<dbReference type="CDD" id="cd01741">
    <property type="entry name" value="GATase1_1"/>
    <property type="match status" value="1"/>
</dbReference>
<dbReference type="Gene3D" id="3.40.50.880">
    <property type="match status" value="1"/>
</dbReference>
<proteinExistence type="predicted"/>
<evidence type="ECO:0000313" key="3">
    <source>
        <dbReference type="Proteomes" id="UP000654370"/>
    </source>
</evidence>
<protein>
    <recommendedName>
        <fullName evidence="1">Glutamine amidotransferase domain-containing protein</fullName>
    </recommendedName>
</protein>
<dbReference type="EMBL" id="JAEPQZ010000021">
    <property type="protein sequence ID" value="KAG2171363.1"/>
    <property type="molecule type" value="Genomic_DNA"/>
</dbReference>
<dbReference type="PROSITE" id="PS51273">
    <property type="entry name" value="GATASE_TYPE_1"/>
    <property type="match status" value="1"/>
</dbReference>
<dbReference type="InterPro" id="IPR017926">
    <property type="entry name" value="GATASE"/>
</dbReference>
<name>A0A8H7PCL2_MORIS</name>
<dbReference type="InterPro" id="IPR044992">
    <property type="entry name" value="ChyE-like"/>
</dbReference>
<dbReference type="GO" id="GO:0005829">
    <property type="term" value="C:cytosol"/>
    <property type="evidence" value="ECO:0007669"/>
    <property type="project" value="TreeGrafter"/>
</dbReference>
<feature type="domain" description="Glutamine amidotransferase" evidence="1">
    <location>
        <begin position="57"/>
        <end position="205"/>
    </location>
</feature>
<gene>
    <name evidence="2" type="ORF">INT43_009024</name>
</gene>